<dbReference type="EMBL" id="JBFMKM010000016">
    <property type="protein sequence ID" value="KAL1297064.1"/>
    <property type="molecule type" value="Genomic_DNA"/>
</dbReference>
<evidence type="ECO:0000313" key="5">
    <source>
        <dbReference type="Proteomes" id="UP001562354"/>
    </source>
</evidence>
<evidence type="ECO:0000256" key="2">
    <source>
        <dbReference type="SAM" id="MobiDB-lite"/>
    </source>
</evidence>
<keyword evidence="1" id="KW-0539">Nucleus</keyword>
<feature type="domain" description="Zn(2)-C6 fungal-type" evidence="3">
    <location>
        <begin position="50"/>
        <end position="80"/>
    </location>
</feature>
<dbReference type="InterPro" id="IPR001138">
    <property type="entry name" value="Zn2Cys6_DnaBD"/>
</dbReference>
<proteinExistence type="predicted"/>
<dbReference type="Proteomes" id="UP001562354">
    <property type="component" value="Unassembled WGS sequence"/>
</dbReference>
<reference evidence="4 5" key="1">
    <citation type="submission" date="2024-07" db="EMBL/GenBank/DDBJ databases">
        <title>Draft sequence of the Neodothiora populina.</title>
        <authorList>
            <person name="Drown D.D."/>
            <person name="Schuette U.S."/>
            <person name="Buechlein A.B."/>
            <person name="Rusch D.R."/>
            <person name="Winton L.W."/>
            <person name="Adams G.A."/>
        </authorList>
    </citation>
    <scope>NUCLEOTIDE SEQUENCE [LARGE SCALE GENOMIC DNA]</scope>
    <source>
        <strain evidence="4 5">CPC 39397</strain>
    </source>
</reference>
<dbReference type="InterPro" id="IPR036864">
    <property type="entry name" value="Zn2-C6_fun-type_DNA-bd_sf"/>
</dbReference>
<dbReference type="SUPFAM" id="SSF57701">
    <property type="entry name" value="Zn2/Cys6 DNA-binding domain"/>
    <property type="match status" value="1"/>
</dbReference>
<dbReference type="Gene3D" id="4.10.240.10">
    <property type="entry name" value="Zn(2)-C6 fungal-type DNA-binding domain"/>
    <property type="match status" value="1"/>
</dbReference>
<evidence type="ECO:0000313" key="4">
    <source>
        <dbReference type="EMBL" id="KAL1297064.1"/>
    </source>
</evidence>
<dbReference type="CDD" id="cd00067">
    <property type="entry name" value="GAL4"/>
    <property type="match status" value="1"/>
</dbReference>
<organism evidence="4 5">
    <name type="scientific">Neodothiora populina</name>
    <dbReference type="NCBI Taxonomy" id="2781224"/>
    <lineage>
        <taxon>Eukaryota</taxon>
        <taxon>Fungi</taxon>
        <taxon>Dikarya</taxon>
        <taxon>Ascomycota</taxon>
        <taxon>Pezizomycotina</taxon>
        <taxon>Dothideomycetes</taxon>
        <taxon>Dothideomycetidae</taxon>
        <taxon>Dothideales</taxon>
        <taxon>Dothioraceae</taxon>
        <taxon>Neodothiora</taxon>
    </lineage>
</organism>
<accession>A0ABR3P320</accession>
<dbReference type="GeneID" id="95978352"/>
<evidence type="ECO:0000259" key="3">
    <source>
        <dbReference type="PROSITE" id="PS50048"/>
    </source>
</evidence>
<keyword evidence="5" id="KW-1185">Reference proteome</keyword>
<dbReference type="PANTHER" id="PTHR47256:SF1">
    <property type="entry name" value="ZN(II)2CYS6 TRANSCRIPTION FACTOR (EUROFUNG)"/>
    <property type="match status" value="1"/>
</dbReference>
<dbReference type="InterPro" id="IPR053187">
    <property type="entry name" value="Notoamide_regulator"/>
</dbReference>
<name>A0ABR3P320_9PEZI</name>
<sequence length="315" mass="34610">MDFRTPRHILAAPAPELGSGAGAEADLSFSDVSMPLTNQSRRKRQAVKAACNACQRRKVKCSGERPVCALCQTRGQACTYDAEAGVTRVEALRRRNAELVSQNADFDIVLSALRTSSDADAVNHLHQLRAAPDAETYAQVLKKQAGTSRRRKPADGASNMEGVPIPPHVTRSETEITDRSGSLVEETPDSLDAATIHVQTVEQSLPMLPPTSKRAYTQPMARNLAEVWPYTETADSTMSMMMNDRSASTLQPQPPPALEGWGVTPEAYHRMFDVPLTESQAAMAAATRLRQEDLSMDDLQLQQWSNWQSWNHPNA</sequence>
<feature type="region of interest" description="Disordered" evidence="2">
    <location>
        <begin position="143"/>
        <end position="179"/>
    </location>
</feature>
<gene>
    <name evidence="4" type="ORF">AAFC00_004652</name>
</gene>
<dbReference type="Pfam" id="PF00172">
    <property type="entry name" value="Zn_clus"/>
    <property type="match status" value="1"/>
</dbReference>
<protein>
    <recommendedName>
        <fullName evidence="3">Zn(2)-C6 fungal-type domain-containing protein</fullName>
    </recommendedName>
</protein>
<dbReference type="RefSeq" id="XP_069196746.1">
    <property type="nucleotide sequence ID" value="XM_069348572.1"/>
</dbReference>
<dbReference type="PANTHER" id="PTHR47256">
    <property type="entry name" value="ZN(II)2CYS6 TRANSCRIPTION FACTOR (EUROFUNG)-RELATED"/>
    <property type="match status" value="1"/>
</dbReference>
<evidence type="ECO:0000256" key="1">
    <source>
        <dbReference type="ARBA" id="ARBA00023242"/>
    </source>
</evidence>
<dbReference type="SMART" id="SM00066">
    <property type="entry name" value="GAL4"/>
    <property type="match status" value="1"/>
</dbReference>
<dbReference type="PROSITE" id="PS50048">
    <property type="entry name" value="ZN2_CY6_FUNGAL_2"/>
    <property type="match status" value="1"/>
</dbReference>
<comment type="caution">
    <text evidence="4">The sequence shown here is derived from an EMBL/GenBank/DDBJ whole genome shotgun (WGS) entry which is preliminary data.</text>
</comment>